<evidence type="ECO:0000256" key="4">
    <source>
        <dbReference type="ARBA" id="ARBA00023136"/>
    </source>
</evidence>
<dbReference type="EMBL" id="MU005584">
    <property type="protein sequence ID" value="KAF2683323.1"/>
    <property type="molecule type" value="Genomic_DNA"/>
</dbReference>
<evidence type="ECO:0000259" key="7">
    <source>
        <dbReference type="Pfam" id="PF20684"/>
    </source>
</evidence>
<feature type="transmembrane region" description="Helical" evidence="6">
    <location>
        <begin position="20"/>
        <end position="44"/>
    </location>
</feature>
<keyword evidence="4 6" id="KW-0472">Membrane</keyword>
<keyword evidence="2 6" id="KW-0812">Transmembrane</keyword>
<feature type="transmembrane region" description="Helical" evidence="6">
    <location>
        <begin position="149"/>
        <end position="170"/>
    </location>
</feature>
<feature type="domain" description="Rhodopsin" evidence="7">
    <location>
        <begin position="59"/>
        <end position="291"/>
    </location>
</feature>
<feature type="transmembrane region" description="Helical" evidence="6">
    <location>
        <begin position="195"/>
        <end position="220"/>
    </location>
</feature>
<keyword evidence="9" id="KW-1185">Reference proteome</keyword>
<evidence type="ECO:0000313" key="9">
    <source>
        <dbReference type="Proteomes" id="UP000799291"/>
    </source>
</evidence>
<feature type="transmembrane region" description="Helical" evidence="6">
    <location>
        <begin position="232"/>
        <end position="257"/>
    </location>
</feature>
<dbReference type="InterPro" id="IPR049326">
    <property type="entry name" value="Rhodopsin_dom_fungi"/>
</dbReference>
<dbReference type="PANTHER" id="PTHR33048:SF47">
    <property type="entry name" value="INTEGRAL MEMBRANE PROTEIN-RELATED"/>
    <property type="match status" value="1"/>
</dbReference>
<sequence>MDIQQQGPANTDKTLTTSCIAVTTAACVLVVISTILRYLGRWVLQKRQEIGKGRDSGRVYGLDDVFNILSLLAFSGLAAAAFVAIERGMGMTLDTVLEESGVHGLIQYNQAIYVCAIFYNTSLGLIKLSVLSLYHRILRGVQSQILRNVVWGMFILVAANTTANVLVAIFQCWPIEAAWDISIPKNDKRCVNINAFYLGNAITGVTTDALVYFLSIPIILPLNLSTKTKLQLLATMLVGFFAVVTSAVRLGFIPALLHADDTTMAMAVPMNWSVAEPAVGILVSSMPAIRAVRFLLRGEGVRGSSYASGSGIASGNSKVQSELRSRGGQIKLEELERGRTGDTDTGSEERLVVGRYGSVGLGQGQISKKTDVEVSYSTK</sequence>
<evidence type="ECO:0000256" key="1">
    <source>
        <dbReference type="ARBA" id="ARBA00004141"/>
    </source>
</evidence>
<name>A0A6G1IZD2_9PLEO</name>
<dbReference type="Pfam" id="PF20684">
    <property type="entry name" value="Fung_rhodopsin"/>
    <property type="match status" value="1"/>
</dbReference>
<evidence type="ECO:0000256" key="5">
    <source>
        <dbReference type="ARBA" id="ARBA00038359"/>
    </source>
</evidence>
<evidence type="ECO:0000313" key="8">
    <source>
        <dbReference type="EMBL" id="KAF2683323.1"/>
    </source>
</evidence>
<evidence type="ECO:0000256" key="6">
    <source>
        <dbReference type="SAM" id="Phobius"/>
    </source>
</evidence>
<comment type="subcellular location">
    <subcellularLocation>
        <location evidence="1">Membrane</location>
        <topology evidence="1">Multi-pass membrane protein</topology>
    </subcellularLocation>
</comment>
<proteinExistence type="inferred from homology"/>
<evidence type="ECO:0000256" key="2">
    <source>
        <dbReference type="ARBA" id="ARBA00022692"/>
    </source>
</evidence>
<feature type="transmembrane region" description="Helical" evidence="6">
    <location>
        <begin position="65"/>
        <end position="85"/>
    </location>
</feature>
<dbReference type="PANTHER" id="PTHR33048">
    <property type="entry name" value="PTH11-LIKE INTEGRAL MEMBRANE PROTEIN (AFU_ORTHOLOGUE AFUA_5G11245)"/>
    <property type="match status" value="1"/>
</dbReference>
<protein>
    <recommendedName>
        <fullName evidence="7">Rhodopsin domain-containing protein</fullName>
    </recommendedName>
</protein>
<feature type="transmembrane region" description="Helical" evidence="6">
    <location>
        <begin position="277"/>
        <end position="296"/>
    </location>
</feature>
<dbReference type="GO" id="GO:0016020">
    <property type="term" value="C:membrane"/>
    <property type="evidence" value="ECO:0007669"/>
    <property type="project" value="UniProtKB-SubCell"/>
</dbReference>
<accession>A0A6G1IZD2</accession>
<dbReference type="InterPro" id="IPR052337">
    <property type="entry name" value="SAT4-like"/>
</dbReference>
<organism evidence="8 9">
    <name type="scientific">Lentithecium fluviatile CBS 122367</name>
    <dbReference type="NCBI Taxonomy" id="1168545"/>
    <lineage>
        <taxon>Eukaryota</taxon>
        <taxon>Fungi</taxon>
        <taxon>Dikarya</taxon>
        <taxon>Ascomycota</taxon>
        <taxon>Pezizomycotina</taxon>
        <taxon>Dothideomycetes</taxon>
        <taxon>Pleosporomycetidae</taxon>
        <taxon>Pleosporales</taxon>
        <taxon>Massarineae</taxon>
        <taxon>Lentitheciaceae</taxon>
        <taxon>Lentithecium</taxon>
    </lineage>
</organism>
<dbReference type="Proteomes" id="UP000799291">
    <property type="component" value="Unassembled WGS sequence"/>
</dbReference>
<dbReference type="AlphaFoldDB" id="A0A6G1IZD2"/>
<feature type="transmembrane region" description="Helical" evidence="6">
    <location>
        <begin position="105"/>
        <end position="128"/>
    </location>
</feature>
<keyword evidence="3 6" id="KW-1133">Transmembrane helix</keyword>
<gene>
    <name evidence="8" type="ORF">K458DRAFT_452824</name>
</gene>
<comment type="similarity">
    <text evidence="5">Belongs to the SAT4 family.</text>
</comment>
<evidence type="ECO:0000256" key="3">
    <source>
        <dbReference type="ARBA" id="ARBA00022989"/>
    </source>
</evidence>
<dbReference type="OrthoDB" id="444631at2759"/>
<reference evidence="8" key="1">
    <citation type="journal article" date="2020" name="Stud. Mycol.">
        <title>101 Dothideomycetes genomes: a test case for predicting lifestyles and emergence of pathogens.</title>
        <authorList>
            <person name="Haridas S."/>
            <person name="Albert R."/>
            <person name="Binder M."/>
            <person name="Bloem J."/>
            <person name="Labutti K."/>
            <person name="Salamov A."/>
            <person name="Andreopoulos B."/>
            <person name="Baker S."/>
            <person name="Barry K."/>
            <person name="Bills G."/>
            <person name="Bluhm B."/>
            <person name="Cannon C."/>
            <person name="Castanera R."/>
            <person name="Culley D."/>
            <person name="Daum C."/>
            <person name="Ezra D."/>
            <person name="Gonzalez J."/>
            <person name="Henrissat B."/>
            <person name="Kuo A."/>
            <person name="Liang C."/>
            <person name="Lipzen A."/>
            <person name="Lutzoni F."/>
            <person name="Magnuson J."/>
            <person name="Mondo S."/>
            <person name="Nolan M."/>
            <person name="Ohm R."/>
            <person name="Pangilinan J."/>
            <person name="Park H.-J."/>
            <person name="Ramirez L."/>
            <person name="Alfaro M."/>
            <person name="Sun H."/>
            <person name="Tritt A."/>
            <person name="Yoshinaga Y."/>
            <person name="Zwiers L.-H."/>
            <person name="Turgeon B."/>
            <person name="Goodwin S."/>
            <person name="Spatafora J."/>
            <person name="Crous P."/>
            <person name="Grigoriev I."/>
        </authorList>
    </citation>
    <scope>NUCLEOTIDE SEQUENCE</scope>
    <source>
        <strain evidence="8">CBS 122367</strain>
    </source>
</reference>